<dbReference type="Pfam" id="PF03079">
    <property type="entry name" value="ARD"/>
    <property type="match status" value="1"/>
</dbReference>
<dbReference type="RefSeq" id="XP_010698620.1">
    <property type="nucleotide sequence ID" value="XM_010700318.1"/>
</dbReference>
<dbReference type="VEuPathDB" id="TriTrypDB:LPAL13_200048000"/>
<dbReference type="KEGG" id="lpan:LPMP_204190"/>
<keyword evidence="12" id="KW-1185">Reference proteome</keyword>
<evidence type="ECO:0000256" key="9">
    <source>
        <dbReference type="ARBA" id="ARBA00023242"/>
    </source>
</evidence>
<keyword evidence="5 11" id="KW-0223">Dioxygenase</keyword>
<dbReference type="PANTHER" id="PTHR23418">
    <property type="entry name" value="ACIREDUCTONE DIOXYGENASE"/>
    <property type="match status" value="1"/>
</dbReference>
<keyword evidence="2" id="KW-0533">Nickel</keyword>
<dbReference type="GO" id="GO:0046872">
    <property type="term" value="F:metal ion binding"/>
    <property type="evidence" value="ECO:0007669"/>
    <property type="project" value="UniProtKB-KW"/>
</dbReference>
<dbReference type="Proteomes" id="UP000063063">
    <property type="component" value="Chromosome 20"/>
</dbReference>
<evidence type="ECO:0000256" key="5">
    <source>
        <dbReference type="ARBA" id="ARBA00022964"/>
    </source>
</evidence>
<dbReference type="SUPFAM" id="SSF51182">
    <property type="entry name" value="RmlC-like cupins"/>
    <property type="match status" value="1"/>
</dbReference>
<dbReference type="PANTHER" id="PTHR23418:SF5">
    <property type="entry name" value="ACIREDUCTONE DIOXYGENASE (FE(2+)-REQUIRING)"/>
    <property type="match status" value="1"/>
</dbReference>
<evidence type="ECO:0000256" key="4">
    <source>
        <dbReference type="ARBA" id="ARBA00022723"/>
    </source>
</evidence>
<dbReference type="VEuPathDB" id="TriTrypDB:LPMP_204190"/>
<keyword evidence="6 11" id="KW-0560">Oxidoreductase</keyword>
<dbReference type="EMBL" id="CP009389">
    <property type="protein sequence ID" value="AIN97913.1"/>
    <property type="molecule type" value="Genomic_DNA"/>
</dbReference>
<dbReference type="InterPro" id="IPR011051">
    <property type="entry name" value="RmlC_Cupin_sf"/>
</dbReference>
<dbReference type="eggNOG" id="KOG2107">
    <property type="taxonomic scope" value="Eukaryota"/>
</dbReference>
<organism evidence="11 12">
    <name type="scientific">Leishmania panamensis</name>
    <dbReference type="NCBI Taxonomy" id="5679"/>
    <lineage>
        <taxon>Eukaryota</taxon>
        <taxon>Discoba</taxon>
        <taxon>Euglenozoa</taxon>
        <taxon>Kinetoplastea</taxon>
        <taxon>Metakinetoplastina</taxon>
        <taxon>Trypanosomatida</taxon>
        <taxon>Trypanosomatidae</taxon>
        <taxon>Leishmaniinae</taxon>
        <taxon>Leishmania</taxon>
        <taxon>Leishmania guyanensis species complex</taxon>
    </lineage>
</organism>
<evidence type="ECO:0000313" key="12">
    <source>
        <dbReference type="Proteomes" id="UP000063063"/>
    </source>
</evidence>
<dbReference type="OrthoDB" id="1867259at2759"/>
<evidence type="ECO:0000256" key="10">
    <source>
        <dbReference type="SAM" id="MobiDB-lite"/>
    </source>
</evidence>
<reference evidence="11 12" key="1">
    <citation type="journal article" date="2015" name="Sci. Rep.">
        <title>The genome of Leishmania panamensis: insights into genomics of the L. (Viannia) subgenus.</title>
        <authorList>
            <person name="Llanes A."/>
            <person name="Restrepo C.M."/>
            <person name="Vecchio G.D."/>
            <person name="Anguizola F.J."/>
            <person name="Lleonart R."/>
        </authorList>
    </citation>
    <scope>NUCLEOTIDE SEQUENCE [LARGE SCALE GENOMIC DNA]</scope>
    <source>
        <strain evidence="11 12">MHOM/PA/94/PSC-1</strain>
    </source>
</reference>
<keyword evidence="4" id="KW-0479">Metal-binding</keyword>
<evidence type="ECO:0000256" key="1">
    <source>
        <dbReference type="ARBA" id="ARBA00022490"/>
    </source>
</evidence>
<evidence type="ECO:0000256" key="7">
    <source>
        <dbReference type="ARBA" id="ARBA00023004"/>
    </source>
</evidence>
<dbReference type="FunFam" id="2.60.120.10:FF:000099">
    <property type="entry name" value="1,2-dihydroxy-3-keto-5-methylthiopentene dioxygenase"/>
    <property type="match status" value="1"/>
</dbReference>
<dbReference type="GO" id="GO:0010309">
    <property type="term" value="F:acireductone dioxygenase [iron(II)-requiring] activity"/>
    <property type="evidence" value="ECO:0007669"/>
    <property type="project" value="UniProtKB-EC"/>
</dbReference>
<dbReference type="GeneID" id="22574630"/>
<feature type="compositionally biased region" description="Basic and acidic residues" evidence="10">
    <location>
        <begin position="1"/>
        <end position="70"/>
    </location>
</feature>
<keyword evidence="7" id="KW-0408">Iron</keyword>
<keyword evidence="1" id="KW-0963">Cytoplasm</keyword>
<dbReference type="EC" id="1.13.11.54" evidence="11"/>
<evidence type="ECO:0000313" key="11">
    <source>
        <dbReference type="EMBL" id="AIN97913.1"/>
    </source>
</evidence>
<keyword evidence="8" id="KW-0486">Methionine biosynthesis</keyword>
<dbReference type="AlphaFoldDB" id="A0A088RPL9"/>
<sequence>MEGISEEQRLREEAEIRERDRKRQQEKEEYERRLTEERAEEDRKRREAQQLRLEEEKRKKRQEEEWKRLGPDVIQDLPPVPPPVSEEGALEMWYLDDETSQPPLSTASLKPGRKVSAPAVTMKALRELGVVLFRISMSDFSVVKQIIKEREYKHTDEVKISQTAKDDSFLERWYQEHYTEDEQFRVVMDGSFYLDIRSKQDEWIRVHLKAGDLVVLPAGMYHRATLDEDDYVALYRGFQDAPCFVPVKRSDSRADSNRVRLAYLMSLKKGDVATQNGFLP</sequence>
<protein>
    <submittedName>
        <fullName evidence="11">1,2-Dihydroxy-3-keto-5-methylthiopentene dioxygenase, putative</fullName>
        <ecNumber evidence="11">1.13.11.54</ecNumber>
    </submittedName>
</protein>
<dbReference type="CDD" id="cd02232">
    <property type="entry name" value="cupin_ARD"/>
    <property type="match status" value="1"/>
</dbReference>
<name>A0A088RPL9_LEIPA</name>
<dbReference type="Gene3D" id="2.60.120.10">
    <property type="entry name" value="Jelly Rolls"/>
    <property type="match status" value="1"/>
</dbReference>
<keyword evidence="3" id="KW-0028">Amino-acid biosynthesis</keyword>
<evidence type="ECO:0000256" key="8">
    <source>
        <dbReference type="ARBA" id="ARBA00023167"/>
    </source>
</evidence>
<dbReference type="CDD" id="cd22249">
    <property type="entry name" value="UDM1_RNF168_RNF169-like"/>
    <property type="match status" value="1"/>
</dbReference>
<dbReference type="InterPro" id="IPR004313">
    <property type="entry name" value="ARD"/>
</dbReference>
<evidence type="ECO:0000256" key="3">
    <source>
        <dbReference type="ARBA" id="ARBA00022605"/>
    </source>
</evidence>
<evidence type="ECO:0000256" key="6">
    <source>
        <dbReference type="ARBA" id="ARBA00023002"/>
    </source>
</evidence>
<keyword evidence="9" id="KW-0539">Nucleus</keyword>
<evidence type="ECO:0000256" key="2">
    <source>
        <dbReference type="ARBA" id="ARBA00022596"/>
    </source>
</evidence>
<dbReference type="GO" id="GO:0009086">
    <property type="term" value="P:methionine biosynthetic process"/>
    <property type="evidence" value="ECO:0007669"/>
    <property type="project" value="UniProtKB-KW"/>
</dbReference>
<gene>
    <name evidence="11" type="ORF">LPMP_204190</name>
</gene>
<accession>A0A088RPL9</accession>
<dbReference type="InterPro" id="IPR014710">
    <property type="entry name" value="RmlC-like_jellyroll"/>
</dbReference>
<feature type="region of interest" description="Disordered" evidence="10">
    <location>
        <begin position="1"/>
        <end position="80"/>
    </location>
</feature>
<proteinExistence type="predicted"/>